<dbReference type="InterPro" id="IPR050951">
    <property type="entry name" value="Retrovirus_Pol_polyprotein"/>
</dbReference>
<dbReference type="Gene3D" id="4.10.60.10">
    <property type="entry name" value="Zinc finger, CCHC-type"/>
    <property type="match status" value="1"/>
</dbReference>
<keyword evidence="1" id="KW-0808">Transferase</keyword>
<dbReference type="InterPro" id="IPR036875">
    <property type="entry name" value="Znf_CCHC_sf"/>
</dbReference>
<keyword evidence="4" id="KW-0378">Hydrolase</keyword>
<dbReference type="Gene3D" id="3.30.70.270">
    <property type="match status" value="1"/>
</dbReference>
<dbReference type="InterPro" id="IPR001878">
    <property type="entry name" value="Znf_CCHC"/>
</dbReference>
<dbReference type="PANTHER" id="PTHR37984:SF5">
    <property type="entry name" value="PROTEIN NYNRIN-LIKE"/>
    <property type="match status" value="1"/>
</dbReference>
<dbReference type="GO" id="GO:0008270">
    <property type="term" value="F:zinc ion binding"/>
    <property type="evidence" value="ECO:0007669"/>
    <property type="project" value="InterPro"/>
</dbReference>
<keyword evidence="4" id="KW-0255">Endonuclease</keyword>
<dbReference type="GO" id="GO:0003676">
    <property type="term" value="F:nucleic acid binding"/>
    <property type="evidence" value="ECO:0007669"/>
    <property type="project" value="InterPro"/>
</dbReference>
<name>A0A0C2IAY0_THEKT</name>
<dbReference type="SUPFAM" id="SSF50630">
    <property type="entry name" value="Acid proteases"/>
    <property type="match status" value="1"/>
</dbReference>
<dbReference type="CDD" id="cd00303">
    <property type="entry name" value="retropepsin_like"/>
    <property type="match status" value="1"/>
</dbReference>
<dbReference type="GO" id="GO:0004519">
    <property type="term" value="F:endonuclease activity"/>
    <property type="evidence" value="ECO:0007669"/>
    <property type="project" value="UniProtKB-KW"/>
</dbReference>
<sequence>MPQLLVFESIATLKKWSFSDRCAYMIMASPDTCQTKLCRISGPATDTDCTELYNLYKAELVKHWDSQPERSDPSTLFHRASLNPGERISDYAERLKNILSRCHDVYTHKGTEKLLADKILQTLPKQHSGMSAILEDLPIDTLILKVEKLNLSPGDNQVSMIRRDHTKAQANTSVPRPPPYRKFPDNDGRCTKCGGRNHVSHECLGNATCWYCLKKGHTKFKCPKLSGRQGYNFNRRGKTHAIQENKIDDISNSDNTVYSDSDYIMSNTYISNRPPNAKQINAIVTTPKGSLVHALVDTGSVRSIVRVDKVPEFKHTRSPISLSCANGEPIIIVGKVKLTIDINHHVYSHEFLVSSNLSIPAVIGMDFLCLHNFDINTHHCVIKPLKKGNVCQVVDSPIEKSNTDHIFNVDTNLSSAKRNAMLSVLQLHKFSFSSHKGDYGKSNITTHRIDTGDRPPTAAPCYRIPKALEDEAMTQIHHMLEQGIIRPSHSPWRSPVTMPLKSDGTRRFCVDYRMLNSVTKRDQYPLPSIDSILDRLAGHSYFSKIDLKSAFWQVRIHPDDFE</sequence>
<protein>
    <submittedName>
        <fullName evidence="7">Retrovirus-related Pol polyprotein from transposon 17.6</fullName>
    </submittedName>
</protein>
<gene>
    <name evidence="7" type="ORF">RF11_08011</name>
    <name evidence="6" type="ORF">RF11_14523</name>
</gene>
<proteinExistence type="predicted"/>
<evidence type="ECO:0000259" key="5">
    <source>
        <dbReference type="SMART" id="SM00343"/>
    </source>
</evidence>
<dbReference type="InterPro" id="IPR043128">
    <property type="entry name" value="Rev_trsase/Diguanyl_cyclase"/>
</dbReference>
<evidence type="ECO:0000313" key="8">
    <source>
        <dbReference type="Proteomes" id="UP000031668"/>
    </source>
</evidence>
<keyword evidence="3" id="KW-0540">Nuclease</keyword>
<keyword evidence="2" id="KW-0548">Nucleotidyltransferase</keyword>
<evidence type="ECO:0000313" key="7">
    <source>
        <dbReference type="EMBL" id="KII62528.1"/>
    </source>
</evidence>
<dbReference type="InterPro" id="IPR000477">
    <property type="entry name" value="RT_dom"/>
</dbReference>
<dbReference type="Proteomes" id="UP000031668">
    <property type="component" value="Unassembled WGS sequence"/>
</dbReference>
<organism evidence="7 8">
    <name type="scientific">Thelohanellus kitauei</name>
    <name type="common">Myxosporean</name>
    <dbReference type="NCBI Taxonomy" id="669202"/>
    <lineage>
        <taxon>Eukaryota</taxon>
        <taxon>Metazoa</taxon>
        <taxon>Cnidaria</taxon>
        <taxon>Myxozoa</taxon>
        <taxon>Myxosporea</taxon>
        <taxon>Bivalvulida</taxon>
        <taxon>Platysporina</taxon>
        <taxon>Myxobolidae</taxon>
        <taxon>Thelohanellus</taxon>
    </lineage>
</organism>
<dbReference type="SUPFAM" id="SSF56672">
    <property type="entry name" value="DNA/RNA polymerases"/>
    <property type="match status" value="1"/>
</dbReference>
<accession>A0A0C2IAY0</accession>
<keyword evidence="8" id="KW-1185">Reference proteome</keyword>
<dbReference type="Gene3D" id="2.40.70.10">
    <property type="entry name" value="Acid Proteases"/>
    <property type="match status" value="1"/>
</dbReference>
<dbReference type="OrthoDB" id="9632826at2759"/>
<dbReference type="CDD" id="cd01647">
    <property type="entry name" value="RT_LTR"/>
    <property type="match status" value="1"/>
</dbReference>
<feature type="domain" description="CCHC-type" evidence="5">
    <location>
        <begin position="189"/>
        <end position="205"/>
    </location>
</feature>
<dbReference type="EMBL" id="JWZT01005223">
    <property type="protein sequence ID" value="KII61846.1"/>
    <property type="molecule type" value="Genomic_DNA"/>
</dbReference>
<dbReference type="GO" id="GO:0016779">
    <property type="term" value="F:nucleotidyltransferase activity"/>
    <property type="evidence" value="ECO:0007669"/>
    <property type="project" value="UniProtKB-KW"/>
</dbReference>
<evidence type="ECO:0000256" key="4">
    <source>
        <dbReference type="ARBA" id="ARBA00022759"/>
    </source>
</evidence>
<dbReference type="SMART" id="SM00343">
    <property type="entry name" value="ZnF_C2HC"/>
    <property type="match status" value="2"/>
</dbReference>
<dbReference type="SUPFAM" id="SSF57756">
    <property type="entry name" value="Retrovirus zinc finger-like domains"/>
    <property type="match status" value="1"/>
</dbReference>
<dbReference type="Gene3D" id="3.10.10.10">
    <property type="entry name" value="HIV Type 1 Reverse Transcriptase, subunit A, domain 1"/>
    <property type="match status" value="1"/>
</dbReference>
<dbReference type="Pfam" id="PF00078">
    <property type="entry name" value="RVT_1"/>
    <property type="match status" value="1"/>
</dbReference>
<dbReference type="AlphaFoldDB" id="A0A0C2IAY0"/>
<dbReference type="InterPro" id="IPR021109">
    <property type="entry name" value="Peptidase_aspartic_dom_sf"/>
</dbReference>
<dbReference type="PANTHER" id="PTHR37984">
    <property type="entry name" value="PROTEIN CBG26694"/>
    <property type="match status" value="1"/>
</dbReference>
<evidence type="ECO:0000313" key="6">
    <source>
        <dbReference type="EMBL" id="KII61846.1"/>
    </source>
</evidence>
<evidence type="ECO:0000256" key="3">
    <source>
        <dbReference type="ARBA" id="ARBA00022722"/>
    </source>
</evidence>
<comment type="caution">
    <text evidence="7">The sequence shown here is derived from an EMBL/GenBank/DDBJ whole genome shotgun (WGS) entry which is preliminary data.</text>
</comment>
<evidence type="ECO:0000256" key="1">
    <source>
        <dbReference type="ARBA" id="ARBA00022679"/>
    </source>
</evidence>
<dbReference type="InterPro" id="IPR043502">
    <property type="entry name" value="DNA/RNA_pol_sf"/>
</dbReference>
<evidence type="ECO:0000256" key="2">
    <source>
        <dbReference type="ARBA" id="ARBA00022695"/>
    </source>
</evidence>
<reference evidence="7 8" key="1">
    <citation type="journal article" date="2014" name="Genome Biol. Evol.">
        <title>The genome of the myxosporean Thelohanellus kitauei shows adaptations to nutrient acquisition within its fish host.</title>
        <authorList>
            <person name="Yang Y."/>
            <person name="Xiong J."/>
            <person name="Zhou Z."/>
            <person name="Huo F."/>
            <person name="Miao W."/>
            <person name="Ran C."/>
            <person name="Liu Y."/>
            <person name="Zhang J."/>
            <person name="Feng J."/>
            <person name="Wang M."/>
            <person name="Wang M."/>
            <person name="Wang L."/>
            <person name="Yao B."/>
        </authorList>
    </citation>
    <scope>NUCLEOTIDE SEQUENCE [LARGE SCALE GENOMIC DNA]</scope>
    <source>
        <strain evidence="7">Wuqing</strain>
    </source>
</reference>
<feature type="domain" description="CCHC-type" evidence="5">
    <location>
        <begin position="208"/>
        <end position="224"/>
    </location>
</feature>
<dbReference type="EMBL" id="JWZT01004947">
    <property type="protein sequence ID" value="KII62528.1"/>
    <property type="molecule type" value="Genomic_DNA"/>
</dbReference>